<dbReference type="InterPro" id="IPR014776">
    <property type="entry name" value="4pyrrole_Mease_sub2"/>
</dbReference>
<dbReference type="Gene3D" id="3.30.950.10">
    <property type="entry name" value="Methyltransferase, Cobalt-precorrin-4 Transmethylase, Domain 2"/>
    <property type="match status" value="1"/>
</dbReference>
<evidence type="ECO:0000256" key="7">
    <source>
        <dbReference type="SAM" id="MobiDB-lite"/>
    </source>
</evidence>
<reference evidence="9 10" key="1">
    <citation type="submission" date="2019-03" db="EMBL/GenBank/DDBJ databases">
        <title>Genomic Encyclopedia of Type Strains, Phase IV (KMG-IV): sequencing the most valuable type-strain genomes for metagenomic binning, comparative biology and taxonomic classification.</title>
        <authorList>
            <person name="Goeker M."/>
        </authorList>
    </citation>
    <scope>NUCLEOTIDE SEQUENCE [LARGE SCALE GENOMIC DNA]</scope>
    <source>
        <strain evidence="9 10">DSM 13587</strain>
    </source>
</reference>
<evidence type="ECO:0000313" key="9">
    <source>
        <dbReference type="EMBL" id="TCT19718.1"/>
    </source>
</evidence>
<keyword evidence="4 9" id="KW-0489">Methyltransferase</keyword>
<keyword evidence="10" id="KW-1185">Reference proteome</keyword>
<dbReference type="OrthoDB" id="9815856at2"/>
<evidence type="ECO:0000259" key="8">
    <source>
        <dbReference type="Pfam" id="PF00590"/>
    </source>
</evidence>
<dbReference type="InterPro" id="IPR035996">
    <property type="entry name" value="4pyrrol_Methylase_sf"/>
</dbReference>
<name>A0A4R3MTG0_9GAMM</name>
<dbReference type="Pfam" id="PF00590">
    <property type="entry name" value="TP_methylase"/>
    <property type="match status" value="1"/>
</dbReference>
<dbReference type="NCBIfam" id="TIGR01465">
    <property type="entry name" value="cobM_cbiF"/>
    <property type="match status" value="1"/>
</dbReference>
<dbReference type="PANTHER" id="PTHR45790">
    <property type="entry name" value="SIROHEME SYNTHASE-RELATED"/>
    <property type="match status" value="1"/>
</dbReference>
<evidence type="ECO:0000256" key="3">
    <source>
        <dbReference type="ARBA" id="ARBA00022573"/>
    </source>
</evidence>
<dbReference type="GO" id="GO:0032259">
    <property type="term" value="P:methylation"/>
    <property type="evidence" value="ECO:0007669"/>
    <property type="project" value="UniProtKB-KW"/>
</dbReference>
<gene>
    <name evidence="9" type="ORF">EDC35_10746</name>
</gene>
<accession>A0A4R3MTG0</accession>
<dbReference type="InterPro" id="IPR006362">
    <property type="entry name" value="Cbl_synth_CobM/CibF"/>
</dbReference>
<keyword evidence="3" id="KW-0169">Cobalamin biosynthesis</keyword>
<dbReference type="AlphaFoldDB" id="A0A4R3MTG0"/>
<comment type="pathway">
    <text evidence="1">Cofactor biosynthesis; adenosylcobalamin biosynthesis.</text>
</comment>
<dbReference type="InterPro" id="IPR000878">
    <property type="entry name" value="4pyrrol_Mease"/>
</dbReference>
<evidence type="ECO:0000256" key="2">
    <source>
        <dbReference type="ARBA" id="ARBA00005879"/>
    </source>
</evidence>
<dbReference type="UniPathway" id="UPA00148"/>
<dbReference type="Proteomes" id="UP000295717">
    <property type="component" value="Unassembled WGS sequence"/>
</dbReference>
<evidence type="ECO:0000256" key="6">
    <source>
        <dbReference type="ARBA" id="ARBA00022691"/>
    </source>
</evidence>
<evidence type="ECO:0000313" key="10">
    <source>
        <dbReference type="Proteomes" id="UP000295717"/>
    </source>
</evidence>
<comment type="similarity">
    <text evidence="2">Belongs to the precorrin methyltransferase family.</text>
</comment>
<dbReference type="Gene3D" id="3.40.1010.10">
    <property type="entry name" value="Cobalt-precorrin-4 Transmethylase, Domain 1"/>
    <property type="match status" value="1"/>
</dbReference>
<evidence type="ECO:0000256" key="1">
    <source>
        <dbReference type="ARBA" id="ARBA00004953"/>
    </source>
</evidence>
<feature type="region of interest" description="Disordered" evidence="7">
    <location>
        <begin position="234"/>
        <end position="271"/>
    </location>
</feature>
<feature type="domain" description="Tetrapyrrole methylase" evidence="8">
    <location>
        <begin position="3"/>
        <end position="210"/>
    </location>
</feature>
<proteinExistence type="inferred from homology"/>
<keyword evidence="5 9" id="KW-0808">Transferase</keyword>
<dbReference type="SUPFAM" id="SSF53790">
    <property type="entry name" value="Tetrapyrrole methylase"/>
    <property type="match status" value="1"/>
</dbReference>
<dbReference type="InterPro" id="IPR014777">
    <property type="entry name" value="4pyrrole_Mease_sub1"/>
</dbReference>
<dbReference type="PROSITE" id="PS00839">
    <property type="entry name" value="SUMT_1"/>
    <property type="match status" value="1"/>
</dbReference>
<organism evidence="9 10">
    <name type="scientific">Thiobaca trueperi</name>
    <dbReference type="NCBI Taxonomy" id="127458"/>
    <lineage>
        <taxon>Bacteria</taxon>
        <taxon>Pseudomonadati</taxon>
        <taxon>Pseudomonadota</taxon>
        <taxon>Gammaproteobacteria</taxon>
        <taxon>Chromatiales</taxon>
        <taxon>Chromatiaceae</taxon>
        <taxon>Thiobaca</taxon>
    </lineage>
</organism>
<dbReference type="PANTHER" id="PTHR45790:SF4">
    <property type="entry name" value="COBALT-PRECORRIN-4 C(11)-METHYLTRANSFERASE"/>
    <property type="match status" value="1"/>
</dbReference>
<evidence type="ECO:0000256" key="4">
    <source>
        <dbReference type="ARBA" id="ARBA00022603"/>
    </source>
</evidence>
<protein>
    <submittedName>
        <fullName evidence="9">Precorrin-4/cobalt-precorrin-4 C11-methyltransferase</fullName>
    </submittedName>
</protein>
<comment type="caution">
    <text evidence="9">The sequence shown here is derived from an EMBL/GenBank/DDBJ whole genome shotgun (WGS) entry which is preliminary data.</text>
</comment>
<dbReference type="InterPro" id="IPR003043">
    <property type="entry name" value="Uropor_MeTrfase_CS"/>
</dbReference>
<dbReference type="GO" id="GO:0009236">
    <property type="term" value="P:cobalamin biosynthetic process"/>
    <property type="evidence" value="ECO:0007669"/>
    <property type="project" value="UniProtKB-UniPathway"/>
</dbReference>
<dbReference type="CDD" id="cd11641">
    <property type="entry name" value="Precorrin-4_C11-MT"/>
    <property type="match status" value="1"/>
</dbReference>
<sequence>MGKVWFVGAGPGAPDMITVRGARLLSEAGAILFTGSLVAETVLQWAPEGCEIADSKSMDLEQVTAWLLERAQRHETVVRLQTGDPTLYGVLAELARPLDEAGIPVGIVSGVSSAMASAAAAGECLTLPEITQTVIFTRLSERTQMPEGESLTALAAHGCTLCIFLSIERIESVAAHLAEAGWAQTAPVVVVHKATWPGEELVLRGTLEDIAARCREAGVERQALILVSPALGARARTSSQPSKLYDPAFPRRFRPAREDGPADADRGADAA</sequence>
<evidence type="ECO:0000256" key="5">
    <source>
        <dbReference type="ARBA" id="ARBA00022679"/>
    </source>
</evidence>
<dbReference type="EMBL" id="SMAO01000007">
    <property type="protein sequence ID" value="TCT19718.1"/>
    <property type="molecule type" value="Genomic_DNA"/>
</dbReference>
<dbReference type="RefSeq" id="WP_132977773.1">
    <property type="nucleotide sequence ID" value="NZ_SMAO01000007.1"/>
</dbReference>
<dbReference type="GO" id="GO:0046026">
    <property type="term" value="F:precorrin-4 C11-methyltransferase activity"/>
    <property type="evidence" value="ECO:0007669"/>
    <property type="project" value="InterPro"/>
</dbReference>
<feature type="compositionally biased region" description="Basic and acidic residues" evidence="7">
    <location>
        <begin position="255"/>
        <end position="271"/>
    </location>
</feature>
<dbReference type="InterPro" id="IPR050161">
    <property type="entry name" value="Siro_Cobalamin_biosynth"/>
</dbReference>
<keyword evidence="6" id="KW-0949">S-adenosyl-L-methionine</keyword>